<dbReference type="KEGG" id="vg:26647270"/>
<evidence type="ECO:0000313" key="2">
    <source>
        <dbReference type="Proteomes" id="UP000201970"/>
    </source>
</evidence>
<reference evidence="1 2" key="1">
    <citation type="submission" date="2015-08" db="EMBL/GenBank/DDBJ databases">
        <title>The Complete Genome of Citrobacter freundii Myophage Margaery.</title>
        <authorList>
            <person name="Yi D."/>
            <person name="Cadungog J.N."/>
            <person name="Cahill J.L."/>
            <person name="Rasche E.S."/>
            <person name="Everett G.F.K."/>
        </authorList>
    </citation>
    <scope>NUCLEOTIDE SEQUENCE [LARGE SCALE GENOMIC DNA]</scope>
</reference>
<keyword evidence="2" id="KW-1185">Reference proteome</keyword>
<dbReference type="GeneID" id="26647270"/>
<dbReference type="Proteomes" id="UP000201970">
    <property type="component" value="Segment"/>
</dbReference>
<dbReference type="RefSeq" id="YP_009194900.1">
    <property type="nucleotide sequence ID" value="NC_028755.1"/>
</dbReference>
<dbReference type="EMBL" id="KT381880">
    <property type="protein sequence ID" value="ALF01774.1"/>
    <property type="molecule type" value="Genomic_DNA"/>
</dbReference>
<organism evidence="1 2">
    <name type="scientific">Citrobacter phage Margaery</name>
    <dbReference type="NCBI Taxonomy" id="1701810"/>
    <lineage>
        <taxon>Viruses</taxon>
        <taxon>Duplodnaviria</taxon>
        <taxon>Heunggongvirae</taxon>
        <taxon>Uroviricota</taxon>
        <taxon>Caudoviricetes</taxon>
        <taxon>Pantevenvirales</taxon>
        <taxon>Straboviridae</taxon>
        <taxon>Pseudotevenvirus</taxon>
        <taxon>Pseudotevenvirus margaery</taxon>
    </lineage>
</organism>
<proteinExistence type="predicted"/>
<gene>
    <name evidence="1" type="ORF">CPT_Margaery85</name>
</gene>
<accession>A0A0M5M1A5</accession>
<evidence type="ECO:0000313" key="1">
    <source>
        <dbReference type="EMBL" id="ALF01774.1"/>
    </source>
</evidence>
<protein>
    <submittedName>
        <fullName evidence="1">Uncharacterized protein</fullName>
    </submittedName>
</protein>
<name>A0A0M5M1A5_9CAUD</name>
<sequence length="66" mass="7474">MIKLNPIDAAKHFVVVDNGVVVAEVKEITFSDPDAEMKRMGYSYRIEHKNGEVEYADDISDVQAKF</sequence>